<keyword evidence="1" id="KW-0029">Amino-acid transport</keyword>
<keyword evidence="1" id="KW-0406">Ion transport</keyword>
<feature type="transmembrane region" description="Helical" evidence="1">
    <location>
        <begin position="337"/>
        <end position="354"/>
    </location>
</feature>
<comment type="subcellular location">
    <subcellularLocation>
        <location evidence="1">Cell membrane</location>
        <topology evidence="1">Multi-pass membrane protein</topology>
    </subcellularLocation>
</comment>
<keyword evidence="1" id="KW-0769">Symport</keyword>
<dbReference type="EMBL" id="FUWV01000005">
    <property type="protein sequence ID" value="SJZ58815.1"/>
    <property type="molecule type" value="Genomic_DNA"/>
</dbReference>
<dbReference type="GO" id="GO:0015501">
    <property type="term" value="F:glutamate:sodium symporter activity"/>
    <property type="evidence" value="ECO:0007669"/>
    <property type="project" value="UniProtKB-UniRule"/>
</dbReference>
<feature type="transmembrane region" description="Helical" evidence="1">
    <location>
        <begin position="37"/>
        <end position="55"/>
    </location>
</feature>
<keyword evidence="1" id="KW-0813">Transport</keyword>
<accession>A0A1T4LVV8</accession>
<dbReference type="InterPro" id="IPR004445">
    <property type="entry name" value="GltS"/>
</dbReference>
<feature type="transmembrane region" description="Helical" evidence="1">
    <location>
        <begin position="249"/>
        <end position="266"/>
    </location>
</feature>
<proteinExistence type="inferred from homology"/>
<reference evidence="3 4" key="1">
    <citation type="submission" date="2017-02" db="EMBL/GenBank/DDBJ databases">
        <authorList>
            <person name="Peterson S.W."/>
        </authorList>
    </citation>
    <scope>NUCLEOTIDE SEQUENCE [LARGE SCALE GENOMIC DNA]</scope>
    <source>
        <strain evidence="3 4">DSM 15102</strain>
    </source>
</reference>
<feature type="transmembrane region" description="Helical" evidence="1">
    <location>
        <begin position="306"/>
        <end position="325"/>
    </location>
</feature>
<evidence type="ECO:0000313" key="4">
    <source>
        <dbReference type="Proteomes" id="UP000196365"/>
    </source>
</evidence>
<evidence type="ECO:0000256" key="2">
    <source>
        <dbReference type="NCBIfam" id="TIGR00210"/>
    </source>
</evidence>
<keyword evidence="1" id="KW-0739">Sodium transport</keyword>
<keyword evidence="1" id="KW-1133">Transmembrane helix</keyword>
<organism evidence="3 4">
    <name type="scientific">Garciella nitratireducens DSM 15102</name>
    <dbReference type="NCBI Taxonomy" id="1121911"/>
    <lineage>
        <taxon>Bacteria</taxon>
        <taxon>Bacillati</taxon>
        <taxon>Bacillota</taxon>
        <taxon>Clostridia</taxon>
        <taxon>Eubacteriales</taxon>
        <taxon>Eubacteriaceae</taxon>
        <taxon>Garciella</taxon>
    </lineage>
</organism>
<keyword evidence="1" id="KW-0472">Membrane</keyword>
<dbReference type="PANTHER" id="PTHR36178:SF1">
    <property type="entry name" value="SODIUM_GLUTAMATE SYMPORTER"/>
    <property type="match status" value="1"/>
</dbReference>
<protein>
    <recommendedName>
        <fullName evidence="1 2">Sodium/glutamate symporter</fullName>
    </recommendedName>
</protein>
<dbReference type="OrthoDB" id="4921038at2"/>
<dbReference type="RefSeq" id="WP_087678553.1">
    <property type="nucleotide sequence ID" value="NZ_FUWV01000005.1"/>
</dbReference>
<feature type="transmembrane region" description="Helical" evidence="1">
    <location>
        <begin position="161"/>
        <end position="181"/>
    </location>
</feature>
<sequence length="401" mass="42351">MSMISLDIIQTISLSVLVLLLGRSLVKKIHFLEKYSIPAPVVGGLIFALLALVLKQGNILEFEFDTTLQNVAMTMFFTSVGFSASFSVLKKGGIKVIIFLVAAVGLIILQNILGVSLAVLLGQNSLLGLATGSVPMTGGHGTAGAFGPLIAEAGVKGADTIAIAAATFGLVAGGLLGGPTANRLIRKYHLSPTKDPKNTVKNELIDETATTEEKRLIPGNFSTATFELLIAMGIGTIFSSIIQGWKITLPSYIGAMLAGAIIRNISDSTKKYDVPMTEIDILGGISLSLFLAMALMTLKLWELADLAIPMIVMLLGQVALAFLYTNFITFRMLGKDYDAAVLAAGHCGFGLGATPNGVANMEAVTANYGPSPTAFFVLPLVGAMFIDFCNSFIIVFFMNIL</sequence>
<name>A0A1T4LVV8_9FIRM</name>
<dbReference type="NCBIfam" id="TIGR00210">
    <property type="entry name" value="gltS"/>
    <property type="match status" value="1"/>
</dbReference>
<feature type="transmembrane region" description="Helical" evidence="1">
    <location>
        <begin position="374"/>
        <end position="398"/>
    </location>
</feature>
<dbReference type="PANTHER" id="PTHR36178">
    <property type="entry name" value="SLR0625 PROTEIN"/>
    <property type="match status" value="1"/>
</dbReference>
<feature type="transmembrane region" description="Helical" evidence="1">
    <location>
        <begin position="224"/>
        <end position="243"/>
    </location>
</feature>
<dbReference type="AlphaFoldDB" id="A0A1T4LVV8"/>
<comment type="similarity">
    <text evidence="1">Belongs to the glutamate:Na(+) symporter (ESS) (TC 2.A.27) family.</text>
</comment>
<feature type="transmembrane region" description="Helical" evidence="1">
    <location>
        <begin position="67"/>
        <end position="89"/>
    </location>
</feature>
<dbReference type="Pfam" id="PF03616">
    <property type="entry name" value="Glt_symporter"/>
    <property type="match status" value="1"/>
</dbReference>
<feature type="transmembrane region" description="Helical" evidence="1">
    <location>
        <begin position="278"/>
        <end position="300"/>
    </location>
</feature>
<evidence type="ECO:0000313" key="3">
    <source>
        <dbReference type="EMBL" id="SJZ58815.1"/>
    </source>
</evidence>
<dbReference type="Proteomes" id="UP000196365">
    <property type="component" value="Unassembled WGS sequence"/>
</dbReference>
<keyword evidence="1" id="KW-0812">Transmembrane</keyword>
<comment type="function">
    <text evidence="1">Catalyzes the sodium-dependent transport of glutamate.</text>
</comment>
<gene>
    <name evidence="3" type="ORF">SAMN02745973_01102</name>
</gene>
<keyword evidence="4" id="KW-1185">Reference proteome</keyword>
<dbReference type="GO" id="GO:0015813">
    <property type="term" value="P:L-glutamate transmembrane transport"/>
    <property type="evidence" value="ECO:0007669"/>
    <property type="project" value="UniProtKB-UniRule"/>
</dbReference>
<evidence type="ECO:0000256" key="1">
    <source>
        <dbReference type="HAMAP-Rule" id="MF_02062"/>
    </source>
</evidence>
<feature type="transmembrane region" description="Helical" evidence="1">
    <location>
        <begin position="6"/>
        <end position="25"/>
    </location>
</feature>
<dbReference type="GO" id="GO:0005886">
    <property type="term" value="C:plasma membrane"/>
    <property type="evidence" value="ECO:0007669"/>
    <property type="project" value="UniProtKB-SubCell"/>
</dbReference>
<keyword evidence="1" id="KW-1003">Cell membrane</keyword>
<dbReference type="HAMAP" id="MF_02062">
    <property type="entry name" value="GltS"/>
    <property type="match status" value="1"/>
</dbReference>
<feature type="transmembrane region" description="Helical" evidence="1">
    <location>
        <begin position="96"/>
        <end position="121"/>
    </location>
</feature>
<keyword evidence="1" id="KW-0915">Sodium</keyword>